<dbReference type="InParanoid" id="A0A1Y1Z527"/>
<feature type="compositionally biased region" description="Acidic residues" evidence="1">
    <location>
        <begin position="175"/>
        <end position="184"/>
    </location>
</feature>
<dbReference type="STRING" id="1314790.A0A1Y1Z527"/>
<dbReference type="PANTHER" id="PTHR47787">
    <property type="entry name" value="CENTROMERE-BINDING PROTEIN 1"/>
    <property type="match status" value="1"/>
</dbReference>
<dbReference type="AlphaFoldDB" id="A0A1Y1Z527"/>
<name>A0A1Y1Z527_9FUNG</name>
<feature type="region of interest" description="Disordered" evidence="1">
    <location>
        <begin position="369"/>
        <end position="402"/>
    </location>
</feature>
<dbReference type="Proteomes" id="UP000193498">
    <property type="component" value="Unassembled WGS sequence"/>
</dbReference>
<feature type="compositionally biased region" description="Basic and acidic residues" evidence="1">
    <location>
        <begin position="279"/>
        <end position="295"/>
    </location>
</feature>
<dbReference type="Gene3D" id="4.10.280.10">
    <property type="entry name" value="Helix-loop-helix DNA-binding domain"/>
    <property type="match status" value="1"/>
</dbReference>
<evidence type="ECO:0000313" key="3">
    <source>
        <dbReference type="EMBL" id="ORY05363.1"/>
    </source>
</evidence>
<dbReference type="GO" id="GO:0046983">
    <property type="term" value="F:protein dimerization activity"/>
    <property type="evidence" value="ECO:0007669"/>
    <property type="project" value="InterPro"/>
</dbReference>
<dbReference type="Pfam" id="PF00010">
    <property type="entry name" value="HLH"/>
    <property type="match status" value="1"/>
</dbReference>
<reference evidence="3 4" key="1">
    <citation type="submission" date="2016-07" db="EMBL/GenBank/DDBJ databases">
        <title>Pervasive Adenine N6-methylation of Active Genes in Fungi.</title>
        <authorList>
            <consortium name="DOE Joint Genome Institute"/>
            <person name="Mondo S.J."/>
            <person name="Dannebaum R.O."/>
            <person name="Kuo R.C."/>
            <person name="Labutti K."/>
            <person name="Haridas S."/>
            <person name="Kuo A."/>
            <person name="Salamov A."/>
            <person name="Ahrendt S.R."/>
            <person name="Lipzen A."/>
            <person name="Sullivan W."/>
            <person name="Andreopoulos W.B."/>
            <person name="Clum A."/>
            <person name="Lindquist E."/>
            <person name="Daum C."/>
            <person name="Ramamoorthy G.K."/>
            <person name="Gryganskyi A."/>
            <person name="Culley D."/>
            <person name="Magnuson J.K."/>
            <person name="James T.Y."/>
            <person name="O'Malley M.A."/>
            <person name="Stajich J.E."/>
            <person name="Spatafora J.W."/>
            <person name="Visel A."/>
            <person name="Grigoriev I.V."/>
        </authorList>
    </citation>
    <scope>NUCLEOTIDE SEQUENCE [LARGE SCALE GENOMIC DNA]</scope>
    <source>
        <strain evidence="3 4">CBS 931.73</strain>
    </source>
</reference>
<evidence type="ECO:0000259" key="2">
    <source>
        <dbReference type="PROSITE" id="PS50888"/>
    </source>
</evidence>
<feature type="compositionally biased region" description="Polar residues" evidence="1">
    <location>
        <begin position="299"/>
        <end position="315"/>
    </location>
</feature>
<gene>
    <name evidence="3" type="ORF">K493DRAFT_275163</name>
</gene>
<dbReference type="PANTHER" id="PTHR47787:SF1">
    <property type="entry name" value="CENTROMERE-BINDING PROTEIN 1"/>
    <property type="match status" value="1"/>
</dbReference>
<dbReference type="InterPro" id="IPR036638">
    <property type="entry name" value="HLH_DNA-bd_sf"/>
</dbReference>
<dbReference type="SMART" id="SM00353">
    <property type="entry name" value="HLH"/>
    <property type="match status" value="1"/>
</dbReference>
<feature type="compositionally biased region" description="Polar residues" evidence="1">
    <location>
        <begin position="222"/>
        <end position="240"/>
    </location>
</feature>
<organism evidence="3 4">
    <name type="scientific">Basidiobolus meristosporus CBS 931.73</name>
    <dbReference type="NCBI Taxonomy" id="1314790"/>
    <lineage>
        <taxon>Eukaryota</taxon>
        <taxon>Fungi</taxon>
        <taxon>Fungi incertae sedis</taxon>
        <taxon>Zoopagomycota</taxon>
        <taxon>Entomophthoromycotina</taxon>
        <taxon>Basidiobolomycetes</taxon>
        <taxon>Basidiobolales</taxon>
        <taxon>Basidiobolaceae</taxon>
        <taxon>Basidiobolus</taxon>
    </lineage>
</organism>
<keyword evidence="4" id="KW-1185">Reference proteome</keyword>
<proteinExistence type="predicted"/>
<dbReference type="GO" id="GO:0003700">
    <property type="term" value="F:DNA-binding transcription factor activity"/>
    <property type="evidence" value="ECO:0007669"/>
    <property type="project" value="TreeGrafter"/>
</dbReference>
<protein>
    <recommendedName>
        <fullName evidence="2">BHLH domain-containing protein</fullName>
    </recommendedName>
</protein>
<evidence type="ECO:0000313" key="4">
    <source>
        <dbReference type="Proteomes" id="UP000193498"/>
    </source>
</evidence>
<dbReference type="InterPro" id="IPR011598">
    <property type="entry name" value="bHLH_dom"/>
</dbReference>
<evidence type="ECO:0000256" key="1">
    <source>
        <dbReference type="SAM" id="MobiDB-lite"/>
    </source>
</evidence>
<dbReference type="PROSITE" id="PS50888">
    <property type="entry name" value="BHLH"/>
    <property type="match status" value="1"/>
</dbReference>
<comment type="caution">
    <text evidence="3">The sequence shown here is derived from an EMBL/GenBank/DDBJ whole genome shotgun (WGS) entry which is preliminary data.</text>
</comment>
<dbReference type="OrthoDB" id="690068at2759"/>
<accession>A0A1Y1Z527</accession>
<dbReference type="EMBL" id="MCFE01000026">
    <property type="protein sequence ID" value="ORY05363.1"/>
    <property type="molecule type" value="Genomic_DNA"/>
</dbReference>
<dbReference type="GO" id="GO:0005634">
    <property type="term" value="C:nucleus"/>
    <property type="evidence" value="ECO:0007669"/>
    <property type="project" value="TreeGrafter"/>
</dbReference>
<feature type="compositionally biased region" description="Basic and acidic residues" evidence="1">
    <location>
        <begin position="243"/>
        <end position="257"/>
    </location>
</feature>
<dbReference type="SUPFAM" id="SSF47459">
    <property type="entry name" value="HLH, helix-loop-helix DNA-binding domain"/>
    <property type="match status" value="1"/>
</dbReference>
<feature type="compositionally biased region" description="Acidic residues" evidence="1">
    <location>
        <begin position="197"/>
        <end position="221"/>
    </location>
</feature>
<feature type="domain" description="BHLH" evidence="2">
    <location>
        <begin position="103"/>
        <end position="156"/>
    </location>
</feature>
<feature type="region of interest" description="Disordered" evidence="1">
    <location>
        <begin position="172"/>
        <end position="315"/>
    </location>
</feature>
<sequence>MPPLNYYKDQVDFSSYFSYTGNNAATRFSTPFDVDSVNGDTHRKGSQVPSDQPLFLNFTADLNPQNGGKKQKMKKKNSYKVNGVNILNRKSLDSSTALERLQKRRENHNSVERKRRDNINATIMEISELLPGGVSTSSKPNKGNILKLASKYIKELKHEVRSLKNEVRVLKGEEPVEEEPDEDPKDIRKRKTIDNESSGESDEDNDIGDQDEQEMENDEDTLSSAEPSRQVSPETTPENDIQSDEHKQPEEVKDTTEPKAISKACEKEVSPEPQVAEVEQSKGSDLNKDHSELEPVKGSTKQYLESPVSSQEYSDNFNTLNTADKLASYPILGGSKRQRADNYALPGMGQFAMMAAPTLSHMHTFNAAPRQSAPASPFGFQLPGPSHHATPTPPPNDQSHFVNHMASVPSYQPHPHARGPPNMMFREYNGNINMY</sequence>
<dbReference type="CDD" id="cd11387">
    <property type="entry name" value="bHLHzip_USF_MITF"/>
    <property type="match status" value="1"/>
</dbReference>